<evidence type="ECO:0008006" key="3">
    <source>
        <dbReference type="Google" id="ProtNLM"/>
    </source>
</evidence>
<comment type="caution">
    <text evidence="1">The sequence shown here is derived from an EMBL/GenBank/DDBJ whole genome shotgun (WGS) entry which is preliminary data.</text>
</comment>
<dbReference type="SUPFAM" id="SSF51726">
    <property type="entry name" value="UROD/MetE-like"/>
    <property type="match status" value="1"/>
</dbReference>
<name>A0A8J6NU30_9BACT</name>
<dbReference type="Gene3D" id="3.20.20.210">
    <property type="match status" value="1"/>
</dbReference>
<dbReference type="InterPro" id="IPR038071">
    <property type="entry name" value="UROD/MetE-like_sf"/>
</dbReference>
<reference evidence="1 2" key="1">
    <citation type="submission" date="2020-08" db="EMBL/GenBank/DDBJ databases">
        <title>Bridging the membrane lipid divide: bacteria of the FCB group superphylum have the potential to synthesize archaeal ether lipids.</title>
        <authorList>
            <person name="Villanueva L."/>
            <person name="Von Meijenfeldt F.A.B."/>
            <person name="Westbye A.B."/>
            <person name="Yadav S."/>
            <person name="Hopmans E.C."/>
            <person name="Dutilh B.E."/>
            <person name="Sinninghe Damste J.S."/>
        </authorList>
    </citation>
    <scope>NUCLEOTIDE SEQUENCE [LARGE SCALE GENOMIC DNA]</scope>
    <source>
        <strain evidence="1">NIOZ-UU30</strain>
    </source>
</reference>
<gene>
    <name evidence="1" type="ORF">H8E23_04520</name>
</gene>
<dbReference type="EMBL" id="JACNJH010000099">
    <property type="protein sequence ID" value="MBC8360643.1"/>
    <property type="molecule type" value="Genomic_DNA"/>
</dbReference>
<sequence length="355" mass="38311">MKKFRPNGLPVLIGSLPMGDHDEAIKLVFEHTPRIPLWVQLPVYEEEGMIAQFLPGLPGLTTEKGRTFIDTAGADFGDQLVKFYEEYMAVTAGATACEDSRFVLKSDTARGFFTLLESIGTLDETPVALKGQITGPVTFGLGVTDQDRRAIFYNEQVRDAAVKLLALKAGWQVRTLSKFGCPVIVFIDEPALAGFGSSAFISISQDEVAACLNEVIGAVQAEGGLAGIHVCANADWSLILESNTDIVSFDAYSYFDKFILYPDHIKKFLESGGILAWGIVPTSSPDDIKKETAHSLASAWQDQAGAVAKLGIEPLKLLSQSLITPSCGTGSLSLDLATRVLMLTRKVSDTIRSLS</sequence>
<evidence type="ECO:0000313" key="2">
    <source>
        <dbReference type="Proteomes" id="UP000603434"/>
    </source>
</evidence>
<protein>
    <recommendedName>
        <fullName evidence="3">Methionine synthase</fullName>
    </recommendedName>
</protein>
<accession>A0A8J6NU30</accession>
<proteinExistence type="predicted"/>
<dbReference type="AlphaFoldDB" id="A0A8J6NU30"/>
<organism evidence="1 2">
    <name type="scientific">Candidatus Desulfatibia profunda</name>
    <dbReference type="NCBI Taxonomy" id="2841695"/>
    <lineage>
        <taxon>Bacteria</taxon>
        <taxon>Pseudomonadati</taxon>
        <taxon>Thermodesulfobacteriota</taxon>
        <taxon>Desulfobacteria</taxon>
        <taxon>Desulfobacterales</taxon>
        <taxon>Desulfobacterales incertae sedis</taxon>
        <taxon>Candidatus Desulfatibia</taxon>
    </lineage>
</organism>
<evidence type="ECO:0000313" key="1">
    <source>
        <dbReference type="EMBL" id="MBC8360643.1"/>
    </source>
</evidence>
<dbReference type="Proteomes" id="UP000603434">
    <property type="component" value="Unassembled WGS sequence"/>
</dbReference>